<dbReference type="PaxDb" id="55529-EKX40605"/>
<dbReference type="EnsemblProtists" id="EKX40605">
    <property type="protein sequence ID" value="EKX40605"/>
    <property type="gene ID" value="GUITHDRAFT_113391"/>
</dbReference>
<reference evidence="4" key="3">
    <citation type="submission" date="2015-06" db="UniProtKB">
        <authorList>
            <consortium name="EnsemblProtists"/>
        </authorList>
    </citation>
    <scope>IDENTIFICATION</scope>
</reference>
<sequence length="644" mass="69772">MATSCIRTCLLLCLFSVIQGGASNPFWPEENCMNHIHYGEASPTVLNGLSVFKNNSAGVNLFSSQFQMFDYGGGRHAGPLLNDSSTPCRLTAYVGRPLAFTVYAESLEADVSIYVLEDPGVPNGAQVTANRNYQRCVSVGGAYPCPMCQNFGTATFGFKVVPDASIAAFIANKVDSEVIAMRTWCSADQVGKAESNPGRLVARTLTWTPGPSQAVCSSPSTCSFTVKFQAFDSAGRGSSVKTVVIDLVKPAPSYYAGTVGMVIGGRTETFTDPVSMQQSVVSSTTFEATAQWVLDRREYKAYINCPIQFAMGISDANYDVYLEDTTKNKTCTDVTSFSLTETPWTDRLGRTCDQYVQLGFCRDGAAGANFVSGLGGSFSAFARIGGLAANQACCACGAGSITPCSSSSTSAACEPTSAAEAYPRHQCLWDQMSCRGTGSGFFVSPGELSPPWRAFSNSQQGNKVVAVFQWTPLRGMEGQTHQVCMRGSHVGNSSSLAEVCAFLKVMKCYYCTRVGETLNYVAEQYNFDTNWLRLWNFNPDIQDPDLVLRNYLPVVIGSTYKVQLGDTLSRVAARLRTTIKKILEVNPDMTSTDLFIDQEICVMPCTENPYAAAPLNPYIPQSIFGLSSSFVEQIPRISKDPRFP</sequence>
<keyword evidence="5" id="KW-1185">Reference proteome</keyword>
<dbReference type="GeneID" id="17297188"/>
<dbReference type="Pfam" id="PF01476">
    <property type="entry name" value="LysM"/>
    <property type="match status" value="1"/>
</dbReference>
<feature type="chain" id="PRO_5008770642" description="LysM domain-containing protein" evidence="1">
    <location>
        <begin position="24"/>
        <end position="644"/>
    </location>
</feature>
<dbReference type="KEGG" id="gtt:GUITHDRAFT_113391"/>
<dbReference type="HOGENOM" id="CLU_425459_0_0_1"/>
<dbReference type="OrthoDB" id="10584826at2759"/>
<reference evidence="5" key="2">
    <citation type="submission" date="2012-11" db="EMBL/GenBank/DDBJ databases">
        <authorList>
            <person name="Kuo A."/>
            <person name="Curtis B.A."/>
            <person name="Tanifuji G."/>
            <person name="Burki F."/>
            <person name="Gruber A."/>
            <person name="Irimia M."/>
            <person name="Maruyama S."/>
            <person name="Arias M.C."/>
            <person name="Ball S.G."/>
            <person name="Gile G.H."/>
            <person name="Hirakawa Y."/>
            <person name="Hopkins J.F."/>
            <person name="Rensing S.A."/>
            <person name="Schmutz J."/>
            <person name="Symeonidi A."/>
            <person name="Elias M."/>
            <person name="Eveleigh R.J."/>
            <person name="Herman E.K."/>
            <person name="Klute M.J."/>
            <person name="Nakayama T."/>
            <person name="Obornik M."/>
            <person name="Reyes-Prieto A."/>
            <person name="Armbrust E.V."/>
            <person name="Aves S.J."/>
            <person name="Beiko R.G."/>
            <person name="Coutinho P."/>
            <person name="Dacks J.B."/>
            <person name="Durnford D.G."/>
            <person name="Fast N.M."/>
            <person name="Green B.R."/>
            <person name="Grisdale C."/>
            <person name="Hempe F."/>
            <person name="Henrissat B."/>
            <person name="Hoppner M.P."/>
            <person name="Ishida K.-I."/>
            <person name="Kim E."/>
            <person name="Koreny L."/>
            <person name="Kroth P.G."/>
            <person name="Liu Y."/>
            <person name="Malik S.-B."/>
            <person name="Maier U.G."/>
            <person name="McRose D."/>
            <person name="Mock T."/>
            <person name="Neilson J.A."/>
            <person name="Onodera N.T."/>
            <person name="Poole A.M."/>
            <person name="Pritham E.J."/>
            <person name="Richards T.A."/>
            <person name="Rocap G."/>
            <person name="Roy S.W."/>
            <person name="Sarai C."/>
            <person name="Schaack S."/>
            <person name="Shirato S."/>
            <person name="Slamovits C.H."/>
            <person name="Spencer D.F."/>
            <person name="Suzuki S."/>
            <person name="Worden A.Z."/>
            <person name="Zauner S."/>
            <person name="Barry K."/>
            <person name="Bell C."/>
            <person name="Bharti A.K."/>
            <person name="Crow J.A."/>
            <person name="Grimwood J."/>
            <person name="Kramer R."/>
            <person name="Lindquist E."/>
            <person name="Lucas S."/>
            <person name="Salamov A."/>
            <person name="McFadden G.I."/>
            <person name="Lane C.E."/>
            <person name="Keeling P.J."/>
            <person name="Gray M.W."/>
            <person name="Grigoriev I.V."/>
            <person name="Archibald J.M."/>
        </authorList>
    </citation>
    <scope>NUCLEOTIDE SEQUENCE</scope>
    <source>
        <strain evidence="5">CCMP2712</strain>
    </source>
</reference>
<evidence type="ECO:0000259" key="2">
    <source>
        <dbReference type="PROSITE" id="PS51782"/>
    </source>
</evidence>
<protein>
    <recommendedName>
        <fullName evidence="2">LysM domain-containing protein</fullName>
    </recommendedName>
</protein>
<evidence type="ECO:0000313" key="4">
    <source>
        <dbReference type="EnsemblProtists" id="EKX40605"/>
    </source>
</evidence>
<proteinExistence type="predicted"/>
<gene>
    <name evidence="3" type="ORF">GUITHDRAFT_113391</name>
</gene>
<dbReference type="InterPro" id="IPR018392">
    <property type="entry name" value="LysM"/>
</dbReference>
<feature type="domain" description="LysM" evidence="2">
    <location>
        <begin position="558"/>
        <end position="602"/>
    </location>
</feature>
<dbReference type="Gene3D" id="3.10.350.10">
    <property type="entry name" value="LysM domain"/>
    <property type="match status" value="1"/>
</dbReference>
<dbReference type="CDD" id="cd00118">
    <property type="entry name" value="LysM"/>
    <property type="match status" value="1"/>
</dbReference>
<keyword evidence="1" id="KW-0732">Signal</keyword>
<organism evidence="3">
    <name type="scientific">Guillardia theta (strain CCMP2712)</name>
    <name type="common">Cryptophyte</name>
    <dbReference type="NCBI Taxonomy" id="905079"/>
    <lineage>
        <taxon>Eukaryota</taxon>
        <taxon>Cryptophyceae</taxon>
        <taxon>Pyrenomonadales</taxon>
        <taxon>Geminigeraceae</taxon>
        <taxon>Guillardia</taxon>
    </lineage>
</organism>
<feature type="signal peptide" evidence="1">
    <location>
        <begin position="1"/>
        <end position="23"/>
    </location>
</feature>
<name>L1IXN5_GUITC</name>
<dbReference type="EMBL" id="JH993030">
    <property type="protein sequence ID" value="EKX40605.1"/>
    <property type="molecule type" value="Genomic_DNA"/>
</dbReference>
<evidence type="ECO:0000313" key="5">
    <source>
        <dbReference type="Proteomes" id="UP000011087"/>
    </source>
</evidence>
<dbReference type="PROSITE" id="PS51782">
    <property type="entry name" value="LYSM"/>
    <property type="match status" value="1"/>
</dbReference>
<dbReference type="Proteomes" id="UP000011087">
    <property type="component" value="Unassembled WGS sequence"/>
</dbReference>
<accession>L1IXN5</accession>
<evidence type="ECO:0000313" key="3">
    <source>
        <dbReference type="EMBL" id="EKX40605.1"/>
    </source>
</evidence>
<evidence type="ECO:0000256" key="1">
    <source>
        <dbReference type="SAM" id="SignalP"/>
    </source>
</evidence>
<dbReference type="RefSeq" id="XP_005827585.1">
    <property type="nucleotide sequence ID" value="XM_005827528.1"/>
</dbReference>
<dbReference type="SUPFAM" id="SSF54106">
    <property type="entry name" value="LysM domain"/>
    <property type="match status" value="1"/>
</dbReference>
<dbReference type="AlphaFoldDB" id="L1IXN5"/>
<dbReference type="InterPro" id="IPR036779">
    <property type="entry name" value="LysM_dom_sf"/>
</dbReference>
<dbReference type="SMART" id="SM00257">
    <property type="entry name" value="LysM"/>
    <property type="match status" value="1"/>
</dbReference>
<reference evidence="3 5" key="1">
    <citation type="journal article" date="2012" name="Nature">
        <title>Algal genomes reveal evolutionary mosaicism and the fate of nucleomorphs.</title>
        <authorList>
            <consortium name="DOE Joint Genome Institute"/>
            <person name="Curtis B.A."/>
            <person name="Tanifuji G."/>
            <person name="Burki F."/>
            <person name="Gruber A."/>
            <person name="Irimia M."/>
            <person name="Maruyama S."/>
            <person name="Arias M.C."/>
            <person name="Ball S.G."/>
            <person name="Gile G.H."/>
            <person name="Hirakawa Y."/>
            <person name="Hopkins J.F."/>
            <person name="Kuo A."/>
            <person name="Rensing S.A."/>
            <person name="Schmutz J."/>
            <person name="Symeonidi A."/>
            <person name="Elias M."/>
            <person name="Eveleigh R.J."/>
            <person name="Herman E.K."/>
            <person name="Klute M.J."/>
            <person name="Nakayama T."/>
            <person name="Obornik M."/>
            <person name="Reyes-Prieto A."/>
            <person name="Armbrust E.V."/>
            <person name="Aves S.J."/>
            <person name="Beiko R.G."/>
            <person name="Coutinho P."/>
            <person name="Dacks J.B."/>
            <person name="Durnford D.G."/>
            <person name="Fast N.M."/>
            <person name="Green B.R."/>
            <person name="Grisdale C.J."/>
            <person name="Hempel F."/>
            <person name="Henrissat B."/>
            <person name="Hoppner M.P."/>
            <person name="Ishida K."/>
            <person name="Kim E."/>
            <person name="Koreny L."/>
            <person name="Kroth P.G."/>
            <person name="Liu Y."/>
            <person name="Malik S.B."/>
            <person name="Maier U.G."/>
            <person name="McRose D."/>
            <person name="Mock T."/>
            <person name="Neilson J.A."/>
            <person name="Onodera N.T."/>
            <person name="Poole A.M."/>
            <person name="Pritham E.J."/>
            <person name="Richards T.A."/>
            <person name="Rocap G."/>
            <person name="Roy S.W."/>
            <person name="Sarai C."/>
            <person name="Schaack S."/>
            <person name="Shirato S."/>
            <person name="Slamovits C.H."/>
            <person name="Spencer D.F."/>
            <person name="Suzuki S."/>
            <person name="Worden A.Z."/>
            <person name="Zauner S."/>
            <person name="Barry K."/>
            <person name="Bell C."/>
            <person name="Bharti A.K."/>
            <person name="Crow J.A."/>
            <person name="Grimwood J."/>
            <person name="Kramer R."/>
            <person name="Lindquist E."/>
            <person name="Lucas S."/>
            <person name="Salamov A."/>
            <person name="McFadden G.I."/>
            <person name="Lane C.E."/>
            <person name="Keeling P.J."/>
            <person name="Gray M.W."/>
            <person name="Grigoriev I.V."/>
            <person name="Archibald J.M."/>
        </authorList>
    </citation>
    <scope>NUCLEOTIDE SEQUENCE</scope>
    <source>
        <strain evidence="3 5">CCMP2712</strain>
    </source>
</reference>